<feature type="compositionally biased region" description="Low complexity" evidence="7">
    <location>
        <begin position="55"/>
        <end position="81"/>
    </location>
</feature>
<evidence type="ECO:0000256" key="7">
    <source>
        <dbReference type="SAM" id="MobiDB-lite"/>
    </source>
</evidence>
<keyword evidence="4" id="KW-0805">Transcription regulation</keyword>
<evidence type="ECO:0000256" key="4">
    <source>
        <dbReference type="ARBA" id="ARBA00023015"/>
    </source>
</evidence>
<protein>
    <recommendedName>
        <fullName evidence="8">Histone deacetylase complex subunit SAP30 Sin3 binding domain-containing protein</fullName>
    </recommendedName>
</protein>
<comment type="caution">
    <text evidence="9">The sequence shown here is derived from an EMBL/GenBank/DDBJ whole genome shotgun (WGS) entry which is preliminary data.</text>
</comment>
<feature type="compositionally biased region" description="Gly residues" evidence="7">
    <location>
        <begin position="12"/>
        <end position="22"/>
    </location>
</feature>
<evidence type="ECO:0000256" key="5">
    <source>
        <dbReference type="ARBA" id="ARBA00023163"/>
    </source>
</evidence>
<dbReference type="AlphaFoldDB" id="A0A9P8AB22"/>
<organism evidence="9 10">
    <name type="scientific">Mortierella alpina</name>
    <name type="common">Oleaginous fungus</name>
    <name type="synonym">Mortierella renispora</name>
    <dbReference type="NCBI Taxonomy" id="64518"/>
    <lineage>
        <taxon>Eukaryota</taxon>
        <taxon>Fungi</taxon>
        <taxon>Fungi incertae sedis</taxon>
        <taxon>Mucoromycota</taxon>
        <taxon>Mortierellomycotina</taxon>
        <taxon>Mortierellomycetes</taxon>
        <taxon>Mortierellales</taxon>
        <taxon>Mortierellaceae</taxon>
        <taxon>Mortierella</taxon>
    </lineage>
</organism>
<sequence>MAPKQKSTDGPSSGGKSSGTGGNNNNTSGHGNDRQTTSERHNYMNGSSSGGGAGNDRSSASAGNAHAEKTSSSNTGASNSGTKRKAEAPAPLVSVDFGTMELPALRRYCRLNKLKPRSKSREDLAAAAARHWNNVNVKEVDSVAYFLFAVKHRNKVLKLTMPLS</sequence>
<evidence type="ECO:0000256" key="3">
    <source>
        <dbReference type="ARBA" id="ARBA00022491"/>
    </source>
</evidence>
<dbReference type="EMBL" id="JAIFTL010000031">
    <property type="protein sequence ID" value="KAG9325871.1"/>
    <property type="molecule type" value="Genomic_DNA"/>
</dbReference>
<feature type="domain" description="Histone deacetylase complex subunit SAP30 Sin3 binding" evidence="8">
    <location>
        <begin position="101"/>
        <end position="151"/>
    </location>
</feature>
<name>A0A9P8AB22_MORAP</name>
<comment type="similarity">
    <text evidence="2">Belongs to the SAP30 family.</text>
</comment>
<dbReference type="InterPro" id="IPR024145">
    <property type="entry name" value="His_deAcase_SAP30/SAP30L"/>
</dbReference>
<reference evidence="9" key="1">
    <citation type="submission" date="2021-07" db="EMBL/GenBank/DDBJ databases">
        <title>Draft genome of Mortierella alpina, strain LL118, isolated from an aspen leaf litter sample.</title>
        <authorList>
            <person name="Yang S."/>
            <person name="Vinatzer B.A."/>
        </authorList>
    </citation>
    <scope>NUCLEOTIDE SEQUENCE</scope>
    <source>
        <strain evidence="9">LL118</strain>
    </source>
</reference>
<keyword evidence="5" id="KW-0804">Transcription</keyword>
<evidence type="ECO:0000256" key="1">
    <source>
        <dbReference type="ARBA" id="ARBA00004123"/>
    </source>
</evidence>
<gene>
    <name evidence="9" type="ORF">KVV02_006865</name>
</gene>
<evidence type="ECO:0000256" key="6">
    <source>
        <dbReference type="ARBA" id="ARBA00023242"/>
    </source>
</evidence>
<comment type="subcellular location">
    <subcellularLocation>
        <location evidence="1">Nucleus</location>
    </subcellularLocation>
</comment>
<feature type="region of interest" description="Disordered" evidence="7">
    <location>
        <begin position="1"/>
        <end position="91"/>
    </location>
</feature>
<keyword evidence="6" id="KW-0539">Nucleus</keyword>
<evidence type="ECO:0000259" key="8">
    <source>
        <dbReference type="Pfam" id="PF13867"/>
    </source>
</evidence>
<dbReference type="Proteomes" id="UP000717515">
    <property type="component" value="Unassembled WGS sequence"/>
</dbReference>
<evidence type="ECO:0000313" key="9">
    <source>
        <dbReference type="EMBL" id="KAG9325871.1"/>
    </source>
</evidence>
<dbReference type="InterPro" id="IPR038291">
    <property type="entry name" value="SAP30_C_sf"/>
</dbReference>
<accession>A0A9P8AB22</accession>
<dbReference type="PANTHER" id="PTHR13286">
    <property type="entry name" value="SAP30"/>
    <property type="match status" value="1"/>
</dbReference>
<keyword evidence="3" id="KW-0678">Repressor</keyword>
<feature type="compositionally biased region" description="Basic and acidic residues" evidence="7">
    <location>
        <begin position="31"/>
        <end position="42"/>
    </location>
</feature>
<dbReference type="Gene3D" id="6.10.160.20">
    <property type="match status" value="1"/>
</dbReference>
<dbReference type="InterPro" id="IPR025718">
    <property type="entry name" value="SAP30_Sin3-bd"/>
</dbReference>
<proteinExistence type="inferred from homology"/>
<evidence type="ECO:0000313" key="10">
    <source>
        <dbReference type="Proteomes" id="UP000717515"/>
    </source>
</evidence>
<dbReference type="GO" id="GO:0005634">
    <property type="term" value="C:nucleus"/>
    <property type="evidence" value="ECO:0007669"/>
    <property type="project" value="UniProtKB-SubCell"/>
</dbReference>
<dbReference type="Pfam" id="PF13867">
    <property type="entry name" value="SAP30_Sin3_bdg"/>
    <property type="match status" value="1"/>
</dbReference>
<evidence type="ECO:0000256" key="2">
    <source>
        <dbReference type="ARBA" id="ARBA00006283"/>
    </source>
</evidence>